<protein>
    <submittedName>
        <fullName evidence="2">Uncharacterized protein</fullName>
    </submittedName>
</protein>
<feature type="region of interest" description="Disordered" evidence="1">
    <location>
        <begin position="1"/>
        <end position="29"/>
    </location>
</feature>
<feature type="compositionally biased region" description="Polar residues" evidence="1">
    <location>
        <begin position="1"/>
        <end position="28"/>
    </location>
</feature>
<dbReference type="AlphaFoldDB" id="A0A9P6B2P4"/>
<reference evidence="2" key="1">
    <citation type="journal article" date="2020" name="Nat. Commun.">
        <title>Large-scale genome sequencing of mycorrhizal fungi provides insights into the early evolution of symbiotic traits.</title>
        <authorList>
            <person name="Miyauchi S."/>
            <person name="Kiss E."/>
            <person name="Kuo A."/>
            <person name="Drula E."/>
            <person name="Kohler A."/>
            <person name="Sanchez-Garcia M."/>
            <person name="Morin E."/>
            <person name="Andreopoulos B."/>
            <person name="Barry K.W."/>
            <person name="Bonito G."/>
            <person name="Buee M."/>
            <person name="Carver A."/>
            <person name="Chen C."/>
            <person name="Cichocki N."/>
            <person name="Clum A."/>
            <person name="Culley D."/>
            <person name="Crous P.W."/>
            <person name="Fauchery L."/>
            <person name="Girlanda M."/>
            <person name="Hayes R.D."/>
            <person name="Keri Z."/>
            <person name="LaButti K."/>
            <person name="Lipzen A."/>
            <person name="Lombard V."/>
            <person name="Magnuson J."/>
            <person name="Maillard F."/>
            <person name="Murat C."/>
            <person name="Nolan M."/>
            <person name="Ohm R.A."/>
            <person name="Pangilinan J."/>
            <person name="Pereira M.F."/>
            <person name="Perotto S."/>
            <person name="Peter M."/>
            <person name="Pfister S."/>
            <person name="Riley R."/>
            <person name="Sitrit Y."/>
            <person name="Stielow J.B."/>
            <person name="Szollosi G."/>
            <person name="Zifcakova L."/>
            <person name="Stursova M."/>
            <person name="Spatafora J.W."/>
            <person name="Tedersoo L."/>
            <person name="Vaario L.M."/>
            <person name="Yamada A."/>
            <person name="Yan M."/>
            <person name="Wang P."/>
            <person name="Xu J."/>
            <person name="Bruns T."/>
            <person name="Baldrian P."/>
            <person name="Vilgalys R."/>
            <person name="Dunand C."/>
            <person name="Henrissat B."/>
            <person name="Grigoriev I.V."/>
            <person name="Hibbett D."/>
            <person name="Nagy L.G."/>
            <person name="Martin F.M."/>
        </authorList>
    </citation>
    <scope>NUCLEOTIDE SEQUENCE</scope>
    <source>
        <strain evidence="2">UP504</strain>
    </source>
</reference>
<sequence length="96" mass="10374">MNSILAPTDPKPQTTMGQGTADSEQPNPQGLLFAVAQRGSLETKISTSIGSSSVGKHKYWGYMFSGTLNGIPLDECVGVIHDDIVNIWNFNDPNHQ</sequence>
<gene>
    <name evidence="2" type="ORF">BS47DRAFT_1340891</name>
</gene>
<name>A0A9P6B2P4_9AGAM</name>
<accession>A0A9P6B2P4</accession>
<keyword evidence="3" id="KW-1185">Reference proteome</keyword>
<proteinExistence type="predicted"/>
<comment type="caution">
    <text evidence="2">The sequence shown here is derived from an EMBL/GenBank/DDBJ whole genome shotgun (WGS) entry which is preliminary data.</text>
</comment>
<evidence type="ECO:0000313" key="3">
    <source>
        <dbReference type="Proteomes" id="UP000886523"/>
    </source>
</evidence>
<dbReference type="EMBL" id="MU128940">
    <property type="protein sequence ID" value="KAF9516297.1"/>
    <property type="molecule type" value="Genomic_DNA"/>
</dbReference>
<dbReference type="OrthoDB" id="391988at2759"/>
<dbReference type="Proteomes" id="UP000886523">
    <property type="component" value="Unassembled WGS sequence"/>
</dbReference>
<feature type="non-terminal residue" evidence="2">
    <location>
        <position position="96"/>
    </location>
</feature>
<organism evidence="2 3">
    <name type="scientific">Hydnum rufescens UP504</name>
    <dbReference type="NCBI Taxonomy" id="1448309"/>
    <lineage>
        <taxon>Eukaryota</taxon>
        <taxon>Fungi</taxon>
        <taxon>Dikarya</taxon>
        <taxon>Basidiomycota</taxon>
        <taxon>Agaricomycotina</taxon>
        <taxon>Agaricomycetes</taxon>
        <taxon>Cantharellales</taxon>
        <taxon>Hydnaceae</taxon>
        <taxon>Hydnum</taxon>
    </lineage>
</organism>
<evidence type="ECO:0000256" key="1">
    <source>
        <dbReference type="SAM" id="MobiDB-lite"/>
    </source>
</evidence>
<evidence type="ECO:0000313" key="2">
    <source>
        <dbReference type="EMBL" id="KAF9516297.1"/>
    </source>
</evidence>